<feature type="transmembrane region" description="Helical" evidence="1">
    <location>
        <begin position="57"/>
        <end position="76"/>
    </location>
</feature>
<sequence length="177" mass="19764">MKNRQYITGVYYDDKELLDGIIQIQKSDIPIFDVRTPFPVHGLDDVLKFKRSRLPRLGFVAGTLGAILAFVFQVWVFSSSWPLNFGGKPFFSVPSFIPVTFEMAVLFAAISLVFGFLIKSGIGPGAPALIFDERTSDNVFLVVLEFVDDSHEQKIFNVLKEAGAEDIKSINPSLQNE</sequence>
<dbReference type="InterPro" id="IPR021776">
    <property type="entry name" value="ActD"/>
</dbReference>
<keyword evidence="1" id="KW-0812">Transmembrane</keyword>
<keyword evidence="1" id="KW-0472">Membrane</keyword>
<dbReference type="Pfam" id="PF11821">
    <property type="entry name" value="ActD"/>
    <property type="match status" value="1"/>
</dbReference>
<evidence type="ECO:0000313" key="2">
    <source>
        <dbReference type="EMBL" id="MCW3805289.1"/>
    </source>
</evidence>
<keyword evidence="1" id="KW-1133">Transmembrane helix</keyword>
<dbReference type="AlphaFoldDB" id="A0AAE3MD15"/>
<protein>
    <submittedName>
        <fullName evidence="2">DUF3341 domain-containing protein</fullName>
    </submittedName>
</protein>
<organism evidence="2 3">
    <name type="scientific">Plebeiibacterium marinum</name>
    <dbReference type="NCBI Taxonomy" id="2992111"/>
    <lineage>
        <taxon>Bacteria</taxon>
        <taxon>Pseudomonadati</taxon>
        <taxon>Bacteroidota</taxon>
        <taxon>Bacteroidia</taxon>
        <taxon>Marinilabiliales</taxon>
        <taxon>Marinilabiliaceae</taxon>
        <taxon>Plebeiibacterium</taxon>
    </lineage>
</organism>
<dbReference type="RefSeq" id="WP_301198631.1">
    <property type="nucleotide sequence ID" value="NZ_JAPDPI010000009.1"/>
</dbReference>
<keyword evidence="3" id="KW-1185">Reference proteome</keyword>
<comment type="caution">
    <text evidence="2">The sequence shown here is derived from an EMBL/GenBank/DDBJ whole genome shotgun (WGS) entry which is preliminary data.</text>
</comment>
<name>A0AAE3MD15_9BACT</name>
<gene>
    <name evidence="2" type="ORF">OM074_06595</name>
</gene>
<accession>A0AAE3MD15</accession>
<reference evidence="2" key="1">
    <citation type="submission" date="2022-10" db="EMBL/GenBank/DDBJ databases">
        <authorList>
            <person name="Yu W.X."/>
        </authorList>
    </citation>
    <scope>NUCLEOTIDE SEQUENCE</scope>
    <source>
        <strain evidence="2">D04</strain>
    </source>
</reference>
<feature type="transmembrane region" description="Helical" evidence="1">
    <location>
        <begin position="96"/>
        <end position="118"/>
    </location>
</feature>
<evidence type="ECO:0000256" key="1">
    <source>
        <dbReference type="SAM" id="Phobius"/>
    </source>
</evidence>
<dbReference type="Proteomes" id="UP001207408">
    <property type="component" value="Unassembled WGS sequence"/>
</dbReference>
<evidence type="ECO:0000313" key="3">
    <source>
        <dbReference type="Proteomes" id="UP001207408"/>
    </source>
</evidence>
<dbReference type="PANTHER" id="PTHR40394">
    <property type="entry name" value="LIPOPROTEIN-RELATED"/>
    <property type="match status" value="1"/>
</dbReference>
<dbReference type="PANTHER" id="PTHR40394:SF2">
    <property type="entry name" value="QUINOL:CYTOCHROME C OXIDOREDUCTASE MEMBRANE PROTEIN"/>
    <property type="match status" value="1"/>
</dbReference>
<proteinExistence type="predicted"/>
<dbReference type="EMBL" id="JAPDPI010000009">
    <property type="protein sequence ID" value="MCW3805289.1"/>
    <property type="molecule type" value="Genomic_DNA"/>
</dbReference>